<proteinExistence type="predicted"/>
<dbReference type="SUPFAM" id="SSF53448">
    <property type="entry name" value="Nucleotide-diphospho-sugar transferases"/>
    <property type="match status" value="1"/>
</dbReference>
<dbReference type="GO" id="GO:0016020">
    <property type="term" value="C:membrane"/>
    <property type="evidence" value="ECO:0007669"/>
    <property type="project" value="InterPro"/>
</dbReference>
<sequence length="1696" mass="188104">MAIPAVPRTPAHGQPDVREPEFQELTPAEFLLLNRQSPWRALDVGSRMRSRAYLDLLALEGTDGAHRWEQLRDAVTSGVPREQMLLWDVPRVLCAALLACVLEPDHQNVEAATAVMVAALDRSELWHPEASRALRLAVQVAVIARAEVLFEELAALPTAEESISWAGRTDLLRPLGDADRAGERDVTAGGGDRTERWWALFNKPFTDHDLPPFVLTVDEMEPSSEFFPSIGVPEALPCSVPCDEQSLVSIIVPTYNPDAGFRRTIDSLTHQSWSNIEVLIVDDCSTTGREHLSAAAASDPRVRVIACERNGGAYRARNAALREARGEYVTFQDADDISHTQRVELQLLPLLSDPEKVASTSRSQRVLSTGAVTYLGYLPHRTNESSLLFRRAAVLDRLGQFDAVRKGGDSEFAERLRRCFGKSSVVKLRSPLGLVQLKVGSLSRGDFRPNWMSGARLAYSKQFGAVHSRIQAAGSEDWRLSASRPSICTAPPEIRGEQPAARVSHVVLADWSSTLEGSRDGIRRVRKLLAGVEGPVGLLNGSQPRSSRNLRTVQSRRRLTDAVEQGELRWLSWRDATHVDDLVVDSPEYLLALPAEAEIGISADRVHVMLDETVRRTDRPVLPPIAWCEEQVRTAFGARVSWMVSSPALLRYLEGQGVDVALVQDPPVERSTLPDRPVVGVVLPRHVDGAEWDVEVLRSVFAGSRAAEVLFYDEGRRLRGTRADAAGITVVPSDQLDRAGFLQKVDVLVPDMLGQRLHAAESWLWLAREHDVVPLLPDGLETVQQVPVLRYSEFGAGELVSALAADPDLARRLPGSGSTGERAGRRAPGPASRTSRASGRTTRIRYVVVGEDGTVAHLRSRLSISQIERNPDLRTVRDLSFGTLTAAGVFAGLEPNDRVCVVDAGFELEPGALASLDPGTTEDLHVFTDASASPALNRNVVRGGLAPITENAFLWVGSTPMLVRADVLWAATRRFPAARNRGFVFAATLAISGGFGVLGEVRSYGVTEDGATQSAEVLTRSWYLDFARDWADLLEATAGRGAVHVYLQRLFLHLLSVRLRLNTGGTPKRIFSPVDLAVYEQDLSRALRHTTDELIWSPRRPTRIPSPIVRMHLLRLKHGASFEPSLGHDERGPYASFRTLELERPDEVVVAVDSMVARDGTLTVRGRVPLVFSHPAYRLELHVGERPIPVADQGRYADTSLHGTALHRAFTFTASVPFADATQRLELRYASSDTRTAPLPLRFARPGAKLSDEPGAYWAVPGLGILTAGPRGIDIAPYSEPARAAAEQCLQRTLEETGDPVRISAARLRAEYFRSRSQYDGRRIWMYADRIVKGGDNGEYAYRHAQARAQVDGVEAHYVLQPGTPLAAQFEADGVNYLAFGTDSQKLHYLNASIVFATRIGASNTFGFQLDQKYFRDLFDARVVYINHGLVVDNLDNLLNIGFTNFDRICVVSEHERQNLVQASYGYRPDEVEVTGFARYDGLRSRTERTVLLAPTWRTYLHSPQRGVEQTLSHRAFRQTDYFQVFNSLINSPRLHVALEKHGYRLLFLLHPNTGTQLTDFVSKSDRVEVRAATEDVSYEQLLTASDLMITDYSGVQFDFAQMRKPVLYYQPDSIPPHYQAASFDYETDAFGEVAKRESELLDLVERYLDQECALGPEFAERIEKFFAYFDHENSKRIYEVGLGLEGLETGEVRDD</sequence>
<dbReference type="Gene3D" id="3.90.550.10">
    <property type="entry name" value="Spore Coat Polysaccharide Biosynthesis Protein SpsA, Chain A"/>
    <property type="match status" value="1"/>
</dbReference>
<dbReference type="Gene3D" id="3.40.50.12580">
    <property type="match status" value="1"/>
</dbReference>
<dbReference type="PANTHER" id="PTHR43685:SF2">
    <property type="entry name" value="GLYCOSYLTRANSFERASE 2-LIKE DOMAIN-CONTAINING PROTEIN"/>
    <property type="match status" value="1"/>
</dbReference>
<dbReference type="InterPro" id="IPR007554">
    <property type="entry name" value="Glycerophosphate_synth"/>
</dbReference>
<evidence type="ECO:0000259" key="2">
    <source>
        <dbReference type="Pfam" id="PF00535"/>
    </source>
</evidence>
<keyword evidence="4" id="KW-1185">Reference proteome</keyword>
<dbReference type="PANTHER" id="PTHR43685">
    <property type="entry name" value="GLYCOSYLTRANSFERASE"/>
    <property type="match status" value="1"/>
</dbReference>
<dbReference type="RefSeq" id="WP_191829768.1">
    <property type="nucleotide sequence ID" value="NZ_JACYHB010000013.1"/>
</dbReference>
<reference evidence="3" key="2">
    <citation type="submission" date="2020-09" db="EMBL/GenBank/DDBJ databases">
        <authorList>
            <person name="Yu Y."/>
        </authorList>
    </citation>
    <scope>NUCLEOTIDE SEQUENCE</scope>
    <source>
        <strain evidence="3">KCTC 49039</strain>
    </source>
</reference>
<feature type="domain" description="Glycosyltransferase 2-like" evidence="2">
    <location>
        <begin position="249"/>
        <end position="365"/>
    </location>
</feature>
<dbReference type="InterPro" id="IPR001173">
    <property type="entry name" value="Glyco_trans_2-like"/>
</dbReference>
<dbReference type="InterPro" id="IPR050834">
    <property type="entry name" value="Glycosyltransf_2"/>
</dbReference>
<dbReference type="InterPro" id="IPR029044">
    <property type="entry name" value="Nucleotide-diphossugar_trans"/>
</dbReference>
<dbReference type="Proteomes" id="UP000610846">
    <property type="component" value="Unassembled WGS sequence"/>
</dbReference>
<comment type="caution">
    <text evidence="3">The sequence shown here is derived from an EMBL/GenBank/DDBJ whole genome shotgun (WGS) entry which is preliminary data.</text>
</comment>
<accession>A0A927PG15</accession>
<name>A0A927PG15_9MICO</name>
<dbReference type="InterPro" id="IPR043148">
    <property type="entry name" value="TagF_C"/>
</dbReference>
<dbReference type="Pfam" id="PF00535">
    <property type="entry name" value="Glycos_transf_2"/>
    <property type="match status" value="1"/>
</dbReference>
<dbReference type="GO" id="GO:0047355">
    <property type="term" value="F:CDP-glycerol glycerophosphotransferase activity"/>
    <property type="evidence" value="ECO:0007669"/>
    <property type="project" value="InterPro"/>
</dbReference>
<organism evidence="3 4">
    <name type="scientific">Cellulosimicrobium arenosum</name>
    <dbReference type="NCBI Taxonomy" id="2708133"/>
    <lineage>
        <taxon>Bacteria</taxon>
        <taxon>Bacillati</taxon>
        <taxon>Actinomycetota</taxon>
        <taxon>Actinomycetes</taxon>
        <taxon>Micrococcales</taxon>
        <taxon>Promicromonosporaceae</taxon>
        <taxon>Cellulosimicrobium</taxon>
    </lineage>
</organism>
<gene>
    <name evidence="3" type="ORF">IF651_14060</name>
</gene>
<evidence type="ECO:0000313" key="4">
    <source>
        <dbReference type="Proteomes" id="UP000610846"/>
    </source>
</evidence>
<reference evidence="3" key="1">
    <citation type="journal article" date="2018" name="Curr. Microbiol.">
        <title>Cellulosimicrobium arenosum sp. nov., Isolated from Marine Sediment Sand.</title>
        <authorList>
            <person name="Oh M."/>
            <person name="Kim J.H."/>
            <person name="Yoon J.H."/>
            <person name="Schumann P."/>
            <person name="Kim W."/>
        </authorList>
    </citation>
    <scope>NUCLEOTIDE SEQUENCE</scope>
    <source>
        <strain evidence="3">KCTC 49039</strain>
    </source>
</reference>
<evidence type="ECO:0000256" key="1">
    <source>
        <dbReference type="SAM" id="MobiDB-lite"/>
    </source>
</evidence>
<feature type="region of interest" description="Disordered" evidence="1">
    <location>
        <begin position="810"/>
        <end position="838"/>
    </location>
</feature>
<protein>
    <submittedName>
        <fullName evidence="3">CDP-glycerol glycerophosphotransferase family protein</fullName>
    </submittedName>
</protein>
<dbReference type="SUPFAM" id="SSF53756">
    <property type="entry name" value="UDP-Glycosyltransferase/glycogen phosphorylase"/>
    <property type="match status" value="1"/>
</dbReference>
<dbReference type="EMBL" id="JACYHB010000013">
    <property type="protein sequence ID" value="MBD8080179.1"/>
    <property type="molecule type" value="Genomic_DNA"/>
</dbReference>
<dbReference type="CDD" id="cd00761">
    <property type="entry name" value="Glyco_tranf_GTA_type"/>
    <property type="match status" value="1"/>
</dbReference>
<dbReference type="Pfam" id="PF04464">
    <property type="entry name" value="Glyphos_transf"/>
    <property type="match status" value="1"/>
</dbReference>
<feature type="compositionally biased region" description="Low complexity" evidence="1">
    <location>
        <begin position="826"/>
        <end position="838"/>
    </location>
</feature>
<evidence type="ECO:0000313" key="3">
    <source>
        <dbReference type="EMBL" id="MBD8080179.1"/>
    </source>
</evidence>